<dbReference type="EMBL" id="JDRY01000170">
    <property type="protein sequence ID" value="KGM93350.1"/>
    <property type="molecule type" value="Genomic_DNA"/>
</dbReference>
<dbReference type="InterPro" id="IPR016678">
    <property type="entry name" value="Mono-ADP_RibTrfase_C3/Edin"/>
</dbReference>
<dbReference type="SUPFAM" id="SSF56399">
    <property type="entry name" value="ADP-ribosylation"/>
    <property type="match status" value="1"/>
</dbReference>
<dbReference type="Proteomes" id="UP000030014">
    <property type="component" value="Unassembled WGS sequence"/>
</dbReference>
<feature type="chain" id="PRO_5038375353" evidence="1">
    <location>
        <begin position="20"/>
        <end position="244"/>
    </location>
</feature>
<organism evidence="3 4">
    <name type="scientific">Clostridium botulinum C/D str. DC5</name>
    <dbReference type="NCBI Taxonomy" id="1443128"/>
    <lineage>
        <taxon>Bacteria</taxon>
        <taxon>Bacillati</taxon>
        <taxon>Bacillota</taxon>
        <taxon>Clostridia</taxon>
        <taxon>Eubacteriales</taxon>
        <taxon>Clostridiaceae</taxon>
        <taxon>Clostridium</taxon>
    </lineage>
</organism>
<feature type="signal peptide" evidence="1">
    <location>
        <begin position="1"/>
        <end position="19"/>
    </location>
</feature>
<dbReference type="Gene3D" id="3.90.176.10">
    <property type="entry name" value="Toxin ADP-ribosyltransferase, Chain A, domain 1"/>
    <property type="match status" value="1"/>
</dbReference>
<evidence type="ECO:0000313" key="4">
    <source>
        <dbReference type="Proteomes" id="UP000030014"/>
    </source>
</evidence>
<dbReference type="RefSeq" id="WP_039260164.1">
    <property type="nucleotide sequence ID" value="NZ_JDRY01000170.1"/>
</dbReference>
<accession>A0A0A0I151</accession>
<dbReference type="PROSITE" id="PS51996">
    <property type="entry name" value="TR_MART"/>
    <property type="match status" value="1"/>
</dbReference>
<gene>
    <name evidence="3" type="ORF">Z955_15365</name>
</gene>
<protein>
    <submittedName>
        <fullName evidence="3">ADP-ribosyltransferase</fullName>
    </submittedName>
</protein>
<dbReference type="GO" id="GO:0005576">
    <property type="term" value="C:extracellular region"/>
    <property type="evidence" value="ECO:0007669"/>
    <property type="project" value="InterPro"/>
</dbReference>
<dbReference type="AlphaFoldDB" id="A0A0A0I151"/>
<evidence type="ECO:0000259" key="2">
    <source>
        <dbReference type="Pfam" id="PF03496"/>
    </source>
</evidence>
<keyword evidence="1" id="KW-0732">Signal</keyword>
<dbReference type="GO" id="GO:1990404">
    <property type="term" value="F:NAD+-protein mono-ADP-ribosyltransferase activity"/>
    <property type="evidence" value="ECO:0007669"/>
    <property type="project" value="InterPro"/>
</dbReference>
<sequence>MKGIRKSILCLVLSAGVIAPVTTSIVQSPQKCYACTVDKGSYADTFTEFTNVEEAKKWGNAQYKKYGLSKPEQEAIKFYTRDASKINGPLRANQGNENGLSSDILQKVKLIDQSFSKMKMPQNIILFRGDDPAYLGPEFQDKILNKDGTINRDVFEQVKAKFLKKDRTEYGYISTSLMSAQFGGRPIVTKFKVTNGSKGGYIDPISYFPGQLEVLLPRNNSYYISDMQISPNNRQIMITAMIFK</sequence>
<reference evidence="3 4" key="1">
    <citation type="submission" date="2014-01" db="EMBL/GenBank/DDBJ databases">
        <title>Plasmidome dynamics in the species complex Clostridium novyi sensu lato converts strains of independent lineages into distinctly different pathogens.</title>
        <authorList>
            <person name="Skarin H."/>
            <person name="Segerman B."/>
        </authorList>
    </citation>
    <scope>NUCLEOTIDE SEQUENCE [LARGE SCALE GENOMIC DNA]</scope>
    <source>
        <strain evidence="3 4">DC5</strain>
    </source>
</reference>
<dbReference type="Pfam" id="PF03496">
    <property type="entry name" value="ADPrib_exo_Tox"/>
    <property type="match status" value="1"/>
</dbReference>
<dbReference type="CDD" id="cd00233">
    <property type="entry name" value="VIP2"/>
    <property type="match status" value="1"/>
</dbReference>
<keyword evidence="3" id="KW-0808">Transferase</keyword>
<dbReference type="InterPro" id="IPR003540">
    <property type="entry name" value="ADP-ribosyltransferase"/>
</dbReference>
<evidence type="ECO:0000256" key="1">
    <source>
        <dbReference type="SAM" id="SignalP"/>
    </source>
</evidence>
<proteinExistence type="predicted"/>
<name>A0A0A0I151_CLOBO</name>
<feature type="domain" description="ADP ribosyltransferase" evidence="2">
    <location>
        <begin position="55"/>
        <end position="243"/>
    </location>
</feature>
<comment type="caution">
    <text evidence="3">The sequence shown here is derived from an EMBL/GenBank/DDBJ whole genome shotgun (WGS) entry which is preliminary data.</text>
</comment>
<evidence type="ECO:0000313" key="3">
    <source>
        <dbReference type="EMBL" id="KGM93350.1"/>
    </source>
</evidence>
<dbReference type="PIRSF" id="PIRSF016951">
    <property type="entry name" value="MADP_ribosyltransf_Edin"/>
    <property type="match status" value="1"/>
</dbReference>